<dbReference type="InterPro" id="IPR021795">
    <property type="entry name" value="DUF3363"/>
</dbReference>
<organism evidence="1 2">
    <name type="scientific">Pandoraea terrigena</name>
    <dbReference type="NCBI Taxonomy" id="2508292"/>
    <lineage>
        <taxon>Bacteria</taxon>
        <taxon>Pseudomonadati</taxon>
        <taxon>Pseudomonadota</taxon>
        <taxon>Betaproteobacteria</taxon>
        <taxon>Burkholderiales</taxon>
        <taxon>Burkholderiaceae</taxon>
        <taxon>Pandoraea</taxon>
    </lineage>
</organism>
<name>A0A5E4WKX0_9BURK</name>
<protein>
    <submittedName>
        <fullName evidence="1">Type VI secretion protein</fullName>
    </submittedName>
</protein>
<keyword evidence="2" id="KW-1185">Reference proteome</keyword>
<evidence type="ECO:0000313" key="1">
    <source>
        <dbReference type="EMBL" id="VVE25328.1"/>
    </source>
</evidence>
<dbReference type="Proteomes" id="UP000334380">
    <property type="component" value="Unassembled WGS sequence"/>
</dbReference>
<gene>
    <name evidence="1" type="ORF">PTE31013_03384</name>
</gene>
<sequence length="57" mass="6750">MVALWRHRYRPVVDGQRVIGIYRRSVMRATGRYVMLDDGTGFSLVPWKRVMEQRLGL</sequence>
<dbReference type="EMBL" id="CABPRU010000008">
    <property type="protein sequence ID" value="VVE25328.1"/>
    <property type="molecule type" value="Genomic_DNA"/>
</dbReference>
<dbReference type="AlphaFoldDB" id="A0A5E4WKX0"/>
<dbReference type="Pfam" id="PF11843">
    <property type="entry name" value="DUF3363"/>
    <property type="match status" value="1"/>
</dbReference>
<reference evidence="1 2" key="1">
    <citation type="submission" date="2019-08" db="EMBL/GenBank/DDBJ databases">
        <authorList>
            <person name="Peeters C."/>
        </authorList>
    </citation>
    <scope>NUCLEOTIDE SEQUENCE [LARGE SCALE GENOMIC DNA]</scope>
    <source>
        <strain evidence="1 2">LMG 31013</strain>
    </source>
</reference>
<proteinExistence type="predicted"/>
<evidence type="ECO:0000313" key="2">
    <source>
        <dbReference type="Proteomes" id="UP000334380"/>
    </source>
</evidence>
<accession>A0A5E4WKX0</accession>